<feature type="compositionally biased region" description="Polar residues" evidence="1">
    <location>
        <begin position="409"/>
        <end position="455"/>
    </location>
</feature>
<feature type="compositionally biased region" description="Basic and acidic residues" evidence="1">
    <location>
        <begin position="1109"/>
        <end position="1130"/>
    </location>
</feature>
<feature type="region of interest" description="Disordered" evidence="1">
    <location>
        <begin position="831"/>
        <end position="907"/>
    </location>
</feature>
<feature type="compositionally biased region" description="Polar residues" evidence="1">
    <location>
        <begin position="850"/>
        <end position="866"/>
    </location>
</feature>
<feature type="compositionally biased region" description="Basic and acidic residues" evidence="1">
    <location>
        <begin position="694"/>
        <end position="708"/>
    </location>
</feature>
<evidence type="ECO:0000313" key="2">
    <source>
        <dbReference type="Proteomes" id="UP000036681"/>
    </source>
</evidence>
<feature type="compositionally biased region" description="Basic and acidic residues" evidence="1">
    <location>
        <begin position="948"/>
        <end position="963"/>
    </location>
</feature>
<proteinExistence type="predicted"/>
<keyword evidence="2" id="KW-1185">Reference proteome</keyword>
<feature type="compositionally biased region" description="Basic residues" evidence="1">
    <location>
        <begin position="618"/>
        <end position="629"/>
    </location>
</feature>
<feature type="region of interest" description="Disordered" evidence="1">
    <location>
        <begin position="1109"/>
        <end position="1136"/>
    </location>
</feature>
<feature type="region of interest" description="Disordered" evidence="1">
    <location>
        <begin position="233"/>
        <end position="261"/>
    </location>
</feature>
<evidence type="ECO:0000313" key="3">
    <source>
        <dbReference type="WBParaSite" id="ALUE_0000838801-mRNA-1"/>
    </source>
</evidence>
<feature type="compositionally biased region" description="Basic and acidic residues" evidence="1">
    <location>
        <begin position="715"/>
        <end position="732"/>
    </location>
</feature>
<sequence length="1308" mass="146664">MLRLIFILEYIIKSPKNDSLIIQTSKKSSEEKEIFTKRSISKKDRENSAVDDTFTASDYLVDNTIDNIEETLKLVRENTENRIKNNSLVALSPDRESSEGEKSLSESSISQLLKSVRESEKKTSKKNGDDRPATVPLKSRCFVVGPIRVESSRMILRRPNADVVIEDCIELIGCGERNKCNDLQKLIPITHTYNSQDVQAIRPSSIQSVSVGNNYILIERTLVLKQLPMSHSKSKRFEEKRSFRSQQAPRGKQTLGRTAKSESELDKSTIFNLCGLIEVVSTQQTVANSSREYVLLDSIELRADGSTAQPQQVRLILLIVAELIPFKGEMKQPPGSDTKVSACKYDEHIYIGRNVILVQRDIRVPPSESYYSEPFSFSDSRSYSTDSTISTLPTTSDQEQHSCLPRLSDCNTANSPADSTAKSPAKSPDSTARSPTYDTAKSQRSFGSLSPVSPRANETSFLEDALPKDEGPIQLFSVISKSKNGTAKGTIRDFELIRPSSIIRSGERRGEDVLRSSTFSSESSCRKPSLVGSPLKVDIATPPNEALSSARENQTDPLIRSAPQTPPLEFGRMDKVLPAVSRSENSSVRTASSPSGRSPPTRFSTGTEATIPESSIRRSMKKGHRRKQRPSSADAGMGTASASDTHREVMVKDGQQLKPILLKHLSDVRKRKAVLRSLPLMNEELTIPSGADFPTEKCSSEDASKDMEELSQGTVKEDKEPSKGGKGIKYDDKEFKDDGLLHKWKKHTRPASQQTPVCHVLGNKETNYQTARSRSAEASKVAYSASTETAKTFSAESVLSLRKNHQWETVPVLKRKEQKCTAELLKTARQISEDSLKTAQEPKRDLPRPSQESSSASRKGRVTTTALFAPALQMAKKGSKRNAASLNTAQKDDRNASGKLRWSTMKSKSPLIREEMKERERFLKTTQKHRKVPTKKPVEQKPPLNAEQNEKMFIKARGTDDPSGRQQKKPLSLESWLRNKQADKTARKRNMISNGERKRPKSSEEAALKTAREHSGRKMRRSLRSRGLQVSKKDFEEELLKTAREADQISSRSSSSTILQDNASKINGRSLFSKNTLNMQKFDSKQRHPRMWDASAPVTELMDDSFDRMKKQNKGDEQKERKSQYEKSASERANGVNMAKLQSIEKEEIIDLKDRQISSKISCKYRKNSRTKSKYDSDELRTARAVSTPKRELLKKGKVFEQKTSRLSRQSAEVSTAQEDEQLKTARCISPRRSTLKALRLPRTKEGVLNDGDEIVIEAVDVHNIKISLNITIRMKTSGEQIERTLHTLTPNRILLGGREVYTNKKHL</sequence>
<accession>A0A9J2PFY5</accession>
<feature type="compositionally biased region" description="Low complexity" evidence="1">
    <location>
        <begin position="372"/>
        <end position="390"/>
    </location>
</feature>
<feature type="region of interest" description="Disordered" evidence="1">
    <location>
        <begin position="372"/>
        <end position="455"/>
    </location>
</feature>
<dbReference type="Proteomes" id="UP000036681">
    <property type="component" value="Unplaced"/>
</dbReference>
<feature type="region of interest" description="Disordered" evidence="1">
    <location>
        <begin position="924"/>
        <end position="1028"/>
    </location>
</feature>
<reference evidence="3" key="1">
    <citation type="submission" date="2023-03" db="UniProtKB">
        <authorList>
            <consortium name="WormBaseParasite"/>
        </authorList>
    </citation>
    <scope>IDENTIFICATION</scope>
</reference>
<feature type="region of interest" description="Disordered" evidence="1">
    <location>
        <begin position="688"/>
        <end position="732"/>
    </location>
</feature>
<feature type="compositionally biased region" description="Polar residues" evidence="1">
    <location>
        <begin position="546"/>
        <end position="556"/>
    </location>
</feature>
<feature type="compositionally biased region" description="Basic and acidic residues" evidence="1">
    <location>
        <begin position="995"/>
        <end position="1016"/>
    </location>
</feature>
<feature type="region of interest" description="Disordered" evidence="1">
    <location>
        <begin position="506"/>
        <end position="646"/>
    </location>
</feature>
<feature type="compositionally biased region" description="Polar residues" evidence="1">
    <location>
        <begin position="582"/>
        <end position="608"/>
    </location>
</feature>
<protein>
    <submittedName>
        <fullName evidence="3">Uncharacterized protein</fullName>
    </submittedName>
</protein>
<feature type="compositionally biased region" description="Basic and acidic residues" evidence="1">
    <location>
        <begin position="831"/>
        <end position="847"/>
    </location>
</feature>
<name>A0A9J2PFY5_ASCLU</name>
<organism evidence="2 3">
    <name type="scientific">Ascaris lumbricoides</name>
    <name type="common">Giant roundworm</name>
    <dbReference type="NCBI Taxonomy" id="6252"/>
    <lineage>
        <taxon>Eukaryota</taxon>
        <taxon>Metazoa</taxon>
        <taxon>Ecdysozoa</taxon>
        <taxon>Nematoda</taxon>
        <taxon>Chromadorea</taxon>
        <taxon>Rhabditida</taxon>
        <taxon>Spirurina</taxon>
        <taxon>Ascaridomorpha</taxon>
        <taxon>Ascaridoidea</taxon>
        <taxon>Ascarididae</taxon>
        <taxon>Ascaris</taxon>
    </lineage>
</organism>
<dbReference type="WBParaSite" id="ALUE_0000838801-mRNA-1">
    <property type="protein sequence ID" value="ALUE_0000838801-mRNA-1"/>
    <property type="gene ID" value="ALUE_0000838801"/>
</dbReference>
<evidence type="ECO:0000256" key="1">
    <source>
        <dbReference type="SAM" id="MobiDB-lite"/>
    </source>
</evidence>